<dbReference type="GO" id="GO:0051014">
    <property type="term" value="P:actin filament severing"/>
    <property type="evidence" value="ECO:0007669"/>
    <property type="project" value="TreeGrafter"/>
</dbReference>
<dbReference type="PANTHER" id="PTHR11977:SF51">
    <property type="entry name" value="PROTEIN FLIGHTLESS-1 HOMOLOG"/>
    <property type="match status" value="1"/>
</dbReference>
<proteinExistence type="predicted"/>
<keyword evidence="1" id="KW-0677">Repeat</keyword>
<dbReference type="PANTHER" id="PTHR11977">
    <property type="entry name" value="VILLIN"/>
    <property type="match status" value="1"/>
</dbReference>
<reference evidence="2" key="1">
    <citation type="submission" date="2018-11" db="EMBL/GenBank/DDBJ databases">
        <authorList>
            <consortium name="Genoscope - CEA"/>
            <person name="William W."/>
        </authorList>
    </citation>
    <scope>NUCLEOTIDE SEQUENCE</scope>
</reference>
<accession>A0A3P6G0L9</accession>
<dbReference type="Gene3D" id="3.40.20.10">
    <property type="entry name" value="Severin"/>
    <property type="match status" value="1"/>
</dbReference>
<evidence type="ECO:0000313" key="2">
    <source>
        <dbReference type="EMBL" id="VDD53504.1"/>
    </source>
</evidence>
<organism evidence="2">
    <name type="scientific">Brassica oleracea</name>
    <name type="common">Wild cabbage</name>
    <dbReference type="NCBI Taxonomy" id="3712"/>
    <lineage>
        <taxon>Eukaryota</taxon>
        <taxon>Viridiplantae</taxon>
        <taxon>Streptophyta</taxon>
        <taxon>Embryophyta</taxon>
        <taxon>Tracheophyta</taxon>
        <taxon>Spermatophyta</taxon>
        <taxon>Magnoliopsida</taxon>
        <taxon>eudicotyledons</taxon>
        <taxon>Gunneridae</taxon>
        <taxon>Pentapetalae</taxon>
        <taxon>rosids</taxon>
        <taxon>malvids</taxon>
        <taxon>Brassicales</taxon>
        <taxon>Brassicaceae</taxon>
        <taxon>Brassiceae</taxon>
        <taxon>Brassica</taxon>
    </lineage>
</organism>
<name>A0A3P6G0L9_BRAOL</name>
<evidence type="ECO:0000256" key="1">
    <source>
        <dbReference type="ARBA" id="ARBA00022737"/>
    </source>
</evidence>
<dbReference type="SUPFAM" id="SSF55753">
    <property type="entry name" value="Actin depolymerizing proteins"/>
    <property type="match status" value="1"/>
</dbReference>
<protein>
    <submittedName>
        <fullName evidence="2">Uncharacterized protein</fullName>
    </submittedName>
</protein>
<gene>
    <name evidence="2" type="ORF">BOLC1T05893H</name>
</gene>
<sequence>MESPKKIAHEIGEIGGVKRDDVRFGLNGVKSDIVGSHLFIYSSSNLHPRFQRPSGPIPSSMLGLEVAIDDFGFEDYLNADKDEAGTAAVKTVELDAVLGGRAVQHREIQGHESDRFLSYQAILLRYSSALGELPWIYSGLPSDGKPSDGGLIDFSVMAVSQTVGIRRHVLVYSFRLVCYLILRPCRIRTALRGCRVCSSLSRLAWDIFSASNLFSGARYAGLNRL</sequence>
<dbReference type="InterPro" id="IPR007122">
    <property type="entry name" value="Villin/Gelsolin"/>
</dbReference>
<dbReference type="InterPro" id="IPR029006">
    <property type="entry name" value="ADF-H/Gelsolin-like_dom_sf"/>
</dbReference>
<dbReference type="AlphaFoldDB" id="A0A3P6G0L9"/>
<dbReference type="EMBL" id="LR031878">
    <property type="protein sequence ID" value="VDD53504.1"/>
    <property type="molecule type" value="Genomic_DNA"/>
</dbReference>
<dbReference type="GO" id="GO:0051015">
    <property type="term" value="F:actin filament binding"/>
    <property type="evidence" value="ECO:0007669"/>
    <property type="project" value="InterPro"/>
</dbReference>